<dbReference type="OrthoDB" id="2454247at2"/>
<dbReference type="RefSeq" id="WP_013489567.1">
    <property type="nucleotide sequence ID" value="NC_014829.1"/>
</dbReference>
<reference evidence="1 2" key="1">
    <citation type="submission" date="2010-12" db="EMBL/GenBank/DDBJ databases">
        <title>Complete sequence of Bacillus cellulosilyticus DSM 2522.</title>
        <authorList>
            <consortium name="US DOE Joint Genome Institute"/>
            <person name="Lucas S."/>
            <person name="Copeland A."/>
            <person name="Lapidus A."/>
            <person name="Cheng J.-F."/>
            <person name="Bruce D."/>
            <person name="Goodwin L."/>
            <person name="Pitluck S."/>
            <person name="Chertkov O."/>
            <person name="Detter J.C."/>
            <person name="Han C."/>
            <person name="Tapia R."/>
            <person name="Land M."/>
            <person name="Hauser L."/>
            <person name="Jeffries C."/>
            <person name="Kyrpides N."/>
            <person name="Ivanova N."/>
            <person name="Mikhailova N."/>
            <person name="Brumm P."/>
            <person name="Mead D."/>
            <person name="Woyke T."/>
        </authorList>
    </citation>
    <scope>NUCLEOTIDE SEQUENCE [LARGE SCALE GENOMIC DNA]</scope>
    <source>
        <strain evidence="2">ATCC 21833 / DSM 2522 / FERM P-1141 / JCM 9156 / N-4</strain>
    </source>
</reference>
<dbReference type="KEGG" id="bco:Bcell_2986"/>
<dbReference type="Pfam" id="PF11148">
    <property type="entry name" value="DUF2922"/>
    <property type="match status" value="1"/>
</dbReference>
<dbReference type="InterPro" id="IPR021321">
    <property type="entry name" value="DUF2922"/>
</dbReference>
<organism evidence="1 2">
    <name type="scientific">Evansella cellulosilytica (strain ATCC 21833 / DSM 2522 / FERM P-1141 / JCM 9156 / N-4)</name>
    <name type="common">Bacillus cellulosilyticus</name>
    <dbReference type="NCBI Taxonomy" id="649639"/>
    <lineage>
        <taxon>Bacteria</taxon>
        <taxon>Bacillati</taxon>
        <taxon>Bacillota</taxon>
        <taxon>Bacilli</taxon>
        <taxon>Bacillales</taxon>
        <taxon>Bacillaceae</taxon>
        <taxon>Evansella</taxon>
    </lineage>
</organism>
<dbReference type="HOGENOM" id="CLU_181401_4_2_9"/>
<keyword evidence="2" id="KW-1185">Reference proteome</keyword>
<evidence type="ECO:0000313" key="1">
    <source>
        <dbReference type="EMBL" id="ADU31236.1"/>
    </source>
</evidence>
<gene>
    <name evidence="1" type="ordered locus">Bcell_2986</name>
</gene>
<evidence type="ECO:0000313" key="2">
    <source>
        <dbReference type="Proteomes" id="UP000001401"/>
    </source>
</evidence>
<sequence>MSKRLELLFSNEAGRNVTISIDDPLEPVDSANVSKVMDDVILFNAFTTHEGSLVAKRGARIVERTVQDIEITSL</sequence>
<dbReference type="EMBL" id="CP002394">
    <property type="protein sequence ID" value="ADU31236.1"/>
    <property type="molecule type" value="Genomic_DNA"/>
</dbReference>
<proteinExistence type="predicted"/>
<dbReference type="AlphaFoldDB" id="E6TY23"/>
<dbReference type="Proteomes" id="UP000001401">
    <property type="component" value="Chromosome"/>
</dbReference>
<evidence type="ECO:0008006" key="3">
    <source>
        <dbReference type="Google" id="ProtNLM"/>
    </source>
</evidence>
<accession>E6TY23</accession>
<dbReference type="STRING" id="649639.Bcell_2986"/>
<protein>
    <recommendedName>
        <fullName evidence="3">DUF2922 domain-containing protein</fullName>
    </recommendedName>
</protein>
<name>E6TY23_EVAC2</name>